<comment type="similarity">
    <text evidence="2">Belongs to the NAD(P)-dependent epimerase/dehydratase family.</text>
</comment>
<dbReference type="SUPFAM" id="SSF51735">
    <property type="entry name" value="NAD(P)-binding Rossmann-fold domains"/>
    <property type="match status" value="1"/>
</dbReference>
<dbReference type="KEGG" id="pla:Plav_3348"/>
<evidence type="ECO:0000259" key="3">
    <source>
        <dbReference type="Pfam" id="PF01370"/>
    </source>
</evidence>
<organism evidence="4 5">
    <name type="scientific">Parvibaculum lavamentivorans (strain DS-1 / DSM 13023 / NCIMB 13966)</name>
    <dbReference type="NCBI Taxonomy" id="402881"/>
    <lineage>
        <taxon>Bacteria</taxon>
        <taxon>Pseudomonadati</taxon>
        <taxon>Pseudomonadota</taxon>
        <taxon>Alphaproteobacteria</taxon>
        <taxon>Hyphomicrobiales</taxon>
        <taxon>Parvibaculaceae</taxon>
        <taxon>Parvibaculum</taxon>
    </lineage>
</organism>
<dbReference type="InterPro" id="IPR036291">
    <property type="entry name" value="NAD(P)-bd_dom_sf"/>
</dbReference>
<dbReference type="OrthoDB" id="7305551at2"/>
<evidence type="ECO:0000313" key="4">
    <source>
        <dbReference type="EMBL" id="ABS64952.1"/>
    </source>
</evidence>
<name>A7HYG9_PARL1</name>
<dbReference type="STRING" id="402881.Plav_3348"/>
<accession>A7HYG9</accession>
<sequence>MRILLTGASGFVGRHALAALVRMGAEVHAVSRRRPPVPGDYAWHEGDLLVAGEAGRVMEEVRPDRVLHLAWCVEHGKFWNDPANLAWTAATLELAEAARRSGVGRFVGVGTCFEYDWPEEGLCDEFSTPLAGHTLYDTSKDATRRLLAAFFEDAGIGFSWARLFFLYGPDESPGRLVSSIARSLLSEEPALCSRGLSVRDFMDVRDCGHALAVLALSGVAGPINIATGEGTSVAEIATMMGEMAGRPDLIRLGSLPERTNEAARIVAATGRLKDELGFKSARTIEQGLREALSFWRGAVRGA</sequence>
<proteinExistence type="inferred from homology"/>
<dbReference type="eggNOG" id="COG0451">
    <property type="taxonomic scope" value="Bacteria"/>
</dbReference>
<dbReference type="HOGENOM" id="CLU_007383_1_7_5"/>
<comment type="pathway">
    <text evidence="1">Bacterial outer membrane biogenesis; LPS O-antigen biosynthesis.</text>
</comment>
<evidence type="ECO:0000256" key="2">
    <source>
        <dbReference type="ARBA" id="ARBA00007637"/>
    </source>
</evidence>
<keyword evidence="5" id="KW-1185">Reference proteome</keyword>
<evidence type="ECO:0000256" key="1">
    <source>
        <dbReference type="ARBA" id="ARBA00005125"/>
    </source>
</evidence>
<feature type="domain" description="NAD-dependent epimerase/dehydratase" evidence="3">
    <location>
        <begin position="3"/>
        <end position="217"/>
    </location>
</feature>
<dbReference type="PANTHER" id="PTHR43000">
    <property type="entry name" value="DTDP-D-GLUCOSE 4,6-DEHYDRATASE-RELATED"/>
    <property type="match status" value="1"/>
</dbReference>
<dbReference type="Pfam" id="PF01370">
    <property type="entry name" value="Epimerase"/>
    <property type="match status" value="1"/>
</dbReference>
<gene>
    <name evidence="4" type="ordered locus">Plav_3348</name>
</gene>
<dbReference type="AlphaFoldDB" id="A7HYG9"/>
<reference evidence="4 5" key="1">
    <citation type="journal article" date="2011" name="Stand. Genomic Sci.">
        <title>Complete genome sequence of Parvibaculum lavamentivorans type strain (DS-1(T)).</title>
        <authorList>
            <person name="Schleheck D."/>
            <person name="Weiss M."/>
            <person name="Pitluck S."/>
            <person name="Bruce D."/>
            <person name="Land M.L."/>
            <person name="Han S."/>
            <person name="Saunders E."/>
            <person name="Tapia R."/>
            <person name="Detter C."/>
            <person name="Brettin T."/>
            <person name="Han J."/>
            <person name="Woyke T."/>
            <person name="Goodwin L."/>
            <person name="Pennacchio L."/>
            <person name="Nolan M."/>
            <person name="Cook A.M."/>
            <person name="Kjelleberg S."/>
            <person name="Thomas T."/>
        </authorList>
    </citation>
    <scope>NUCLEOTIDE SEQUENCE [LARGE SCALE GENOMIC DNA]</scope>
    <source>
        <strain evidence="5">DS-1 / DSM 13023 / NCIMB 13966</strain>
    </source>
</reference>
<protein>
    <submittedName>
        <fullName evidence="4">NAD-dependent epimerase/dehydratase</fullName>
    </submittedName>
</protein>
<dbReference type="InterPro" id="IPR001509">
    <property type="entry name" value="Epimerase_deHydtase"/>
</dbReference>
<dbReference type="Proteomes" id="UP000006377">
    <property type="component" value="Chromosome"/>
</dbReference>
<evidence type="ECO:0000313" key="5">
    <source>
        <dbReference type="Proteomes" id="UP000006377"/>
    </source>
</evidence>
<dbReference type="RefSeq" id="WP_012112283.1">
    <property type="nucleotide sequence ID" value="NC_009719.1"/>
</dbReference>
<dbReference type="Gene3D" id="3.40.50.720">
    <property type="entry name" value="NAD(P)-binding Rossmann-like Domain"/>
    <property type="match status" value="1"/>
</dbReference>
<dbReference type="EMBL" id="CP000774">
    <property type="protein sequence ID" value="ABS64952.1"/>
    <property type="molecule type" value="Genomic_DNA"/>
</dbReference>